<dbReference type="AlphaFoldDB" id="A0A8J3MYD1"/>
<organism evidence="1 2">
    <name type="scientific">Ktedonospora formicarum</name>
    <dbReference type="NCBI Taxonomy" id="2778364"/>
    <lineage>
        <taxon>Bacteria</taxon>
        <taxon>Bacillati</taxon>
        <taxon>Chloroflexota</taxon>
        <taxon>Ktedonobacteria</taxon>
        <taxon>Ktedonobacterales</taxon>
        <taxon>Ktedonobacteraceae</taxon>
        <taxon>Ktedonospora</taxon>
    </lineage>
</organism>
<dbReference type="EMBL" id="BNJF01000005">
    <property type="protein sequence ID" value="GHO49520.1"/>
    <property type="molecule type" value="Genomic_DNA"/>
</dbReference>
<dbReference type="PANTHER" id="PTHR37807:SF3">
    <property type="entry name" value="OS07G0160300 PROTEIN"/>
    <property type="match status" value="1"/>
</dbReference>
<dbReference type="PANTHER" id="PTHR37807">
    <property type="entry name" value="OS07G0160300 PROTEIN"/>
    <property type="match status" value="1"/>
</dbReference>
<name>A0A8J3MYD1_9CHLR</name>
<evidence type="ECO:0000313" key="2">
    <source>
        <dbReference type="Proteomes" id="UP000612362"/>
    </source>
</evidence>
<dbReference type="Proteomes" id="UP000612362">
    <property type="component" value="Unassembled WGS sequence"/>
</dbReference>
<dbReference type="Gene3D" id="3.40.50.300">
    <property type="entry name" value="P-loop containing nucleotide triphosphate hydrolases"/>
    <property type="match status" value="1"/>
</dbReference>
<reference evidence="1" key="1">
    <citation type="submission" date="2020-10" db="EMBL/GenBank/DDBJ databases">
        <title>Taxonomic study of unclassified bacteria belonging to the class Ktedonobacteria.</title>
        <authorList>
            <person name="Yabe S."/>
            <person name="Wang C.M."/>
            <person name="Zheng Y."/>
            <person name="Sakai Y."/>
            <person name="Cavaletti L."/>
            <person name="Monciardini P."/>
            <person name="Donadio S."/>
        </authorList>
    </citation>
    <scope>NUCLEOTIDE SEQUENCE</scope>
    <source>
        <strain evidence="1">SOSP1-1</strain>
    </source>
</reference>
<proteinExistence type="predicted"/>
<dbReference type="InterPro" id="IPR027417">
    <property type="entry name" value="P-loop_NTPase"/>
</dbReference>
<protein>
    <submittedName>
        <fullName evidence="1">Uncharacterized protein</fullName>
    </submittedName>
</protein>
<dbReference type="RefSeq" id="WP_220198635.1">
    <property type="nucleotide sequence ID" value="NZ_BNJF01000005.1"/>
</dbReference>
<gene>
    <name evidence="1" type="ORF">KSX_76830</name>
</gene>
<accession>A0A8J3MYD1</accession>
<evidence type="ECO:0000313" key="1">
    <source>
        <dbReference type="EMBL" id="GHO49520.1"/>
    </source>
</evidence>
<comment type="caution">
    <text evidence="1">The sequence shown here is derived from an EMBL/GenBank/DDBJ whole genome shotgun (WGS) entry which is preliminary data.</text>
</comment>
<keyword evidence="2" id="KW-1185">Reference proteome</keyword>
<sequence length="192" mass="21921">MTLTSAQLPTLIVVSGFPATGKSSLGRRLANHFMLPFMGKDMAKELLCEILGCEDLTQSQLIGRASMRLLYQFAENILRVRQSCIIESVFYPQFAIPDLKVLRERYPYQPLEIFCVAEQTILEERWQRRSNSGERHPGHMEQARNIPFPPKEEQVRPLVHGAPSIVHDTSNFATIDYEALIARVQTYLDTTL</sequence>
<dbReference type="SUPFAM" id="SSF52540">
    <property type="entry name" value="P-loop containing nucleoside triphosphate hydrolases"/>
    <property type="match status" value="1"/>
</dbReference>